<evidence type="ECO:0000259" key="7">
    <source>
        <dbReference type="Pfam" id="PF08240"/>
    </source>
</evidence>
<dbReference type="Proteomes" id="UP000612808">
    <property type="component" value="Unassembled WGS sequence"/>
</dbReference>
<feature type="domain" description="Alcohol dehydrogenase-like N-terminal" evidence="7">
    <location>
        <begin position="25"/>
        <end position="140"/>
    </location>
</feature>
<evidence type="ECO:0000313" key="8">
    <source>
        <dbReference type="EMBL" id="GID09566.1"/>
    </source>
</evidence>
<evidence type="ECO:0000256" key="2">
    <source>
        <dbReference type="ARBA" id="ARBA00022723"/>
    </source>
</evidence>
<dbReference type="InterPro" id="IPR036291">
    <property type="entry name" value="NAD(P)-bd_dom_sf"/>
</dbReference>
<evidence type="ECO:0000313" key="9">
    <source>
        <dbReference type="Proteomes" id="UP000612808"/>
    </source>
</evidence>
<dbReference type="InterPro" id="IPR013154">
    <property type="entry name" value="ADH-like_N"/>
</dbReference>
<dbReference type="Gene3D" id="3.40.50.720">
    <property type="entry name" value="NAD(P)-binding Rossmann-like Domain"/>
    <property type="match status" value="1"/>
</dbReference>
<protein>
    <submittedName>
        <fullName evidence="8">2,3-butanediol dehydrogenase</fullName>
    </submittedName>
</protein>
<evidence type="ECO:0000256" key="5">
    <source>
        <dbReference type="RuleBase" id="RU361277"/>
    </source>
</evidence>
<organism evidence="8 9">
    <name type="scientific">Actinocatenispora rupis</name>
    <dbReference type="NCBI Taxonomy" id="519421"/>
    <lineage>
        <taxon>Bacteria</taxon>
        <taxon>Bacillati</taxon>
        <taxon>Actinomycetota</taxon>
        <taxon>Actinomycetes</taxon>
        <taxon>Micromonosporales</taxon>
        <taxon>Micromonosporaceae</taxon>
        <taxon>Actinocatenispora</taxon>
    </lineage>
</organism>
<comment type="caution">
    <text evidence="8">The sequence shown here is derived from an EMBL/GenBank/DDBJ whole genome shotgun (WGS) entry which is preliminary data.</text>
</comment>
<dbReference type="GO" id="GO:0016491">
    <property type="term" value="F:oxidoreductase activity"/>
    <property type="evidence" value="ECO:0007669"/>
    <property type="project" value="UniProtKB-KW"/>
</dbReference>
<dbReference type="GO" id="GO:0008270">
    <property type="term" value="F:zinc ion binding"/>
    <property type="evidence" value="ECO:0007669"/>
    <property type="project" value="InterPro"/>
</dbReference>
<dbReference type="InterPro" id="IPR013149">
    <property type="entry name" value="ADH-like_C"/>
</dbReference>
<dbReference type="AlphaFoldDB" id="A0A8J3ITD3"/>
<comment type="cofactor">
    <cofactor evidence="1 5">
        <name>Zn(2+)</name>
        <dbReference type="ChEBI" id="CHEBI:29105"/>
    </cofactor>
</comment>
<feature type="domain" description="Alcohol dehydrogenase-like C-terminal" evidence="6">
    <location>
        <begin position="181"/>
        <end position="300"/>
    </location>
</feature>
<evidence type="ECO:0000259" key="6">
    <source>
        <dbReference type="Pfam" id="PF00107"/>
    </source>
</evidence>
<dbReference type="EMBL" id="BOMB01000001">
    <property type="protein sequence ID" value="GID09566.1"/>
    <property type="molecule type" value="Genomic_DNA"/>
</dbReference>
<dbReference type="InterPro" id="IPR050129">
    <property type="entry name" value="Zn_alcohol_dh"/>
</dbReference>
<dbReference type="Gene3D" id="3.90.180.10">
    <property type="entry name" value="Medium-chain alcohol dehydrogenases, catalytic domain"/>
    <property type="match status" value="1"/>
</dbReference>
<dbReference type="Pfam" id="PF08240">
    <property type="entry name" value="ADH_N"/>
    <property type="match status" value="1"/>
</dbReference>
<evidence type="ECO:0000256" key="3">
    <source>
        <dbReference type="ARBA" id="ARBA00022833"/>
    </source>
</evidence>
<evidence type="ECO:0000256" key="1">
    <source>
        <dbReference type="ARBA" id="ARBA00001947"/>
    </source>
</evidence>
<keyword evidence="2 5" id="KW-0479">Metal-binding</keyword>
<dbReference type="SUPFAM" id="SSF50129">
    <property type="entry name" value="GroES-like"/>
    <property type="match status" value="1"/>
</dbReference>
<keyword evidence="3 5" id="KW-0862">Zinc</keyword>
<dbReference type="PANTHER" id="PTHR43401">
    <property type="entry name" value="L-THREONINE 3-DEHYDROGENASE"/>
    <property type="match status" value="1"/>
</dbReference>
<gene>
    <name evidence="8" type="ORF">Aru02nite_04550</name>
</gene>
<name>A0A8J3ITD3_9ACTN</name>
<dbReference type="PANTHER" id="PTHR43401:SF2">
    <property type="entry name" value="L-THREONINE 3-DEHYDROGENASE"/>
    <property type="match status" value="1"/>
</dbReference>
<proteinExistence type="inferred from homology"/>
<reference evidence="8" key="1">
    <citation type="submission" date="2021-01" db="EMBL/GenBank/DDBJ databases">
        <title>Whole genome shotgun sequence of Actinocatenispora rupis NBRC 107355.</title>
        <authorList>
            <person name="Komaki H."/>
            <person name="Tamura T."/>
        </authorList>
    </citation>
    <scope>NUCLEOTIDE SEQUENCE</scope>
    <source>
        <strain evidence="8">NBRC 107355</strain>
    </source>
</reference>
<dbReference type="PROSITE" id="PS00059">
    <property type="entry name" value="ADH_ZINC"/>
    <property type="match status" value="1"/>
</dbReference>
<dbReference type="Pfam" id="PF00107">
    <property type="entry name" value="ADH_zinc_N"/>
    <property type="match status" value="1"/>
</dbReference>
<comment type="similarity">
    <text evidence="5">Belongs to the zinc-containing alcohol dehydrogenase family.</text>
</comment>
<evidence type="ECO:0000256" key="4">
    <source>
        <dbReference type="ARBA" id="ARBA00023002"/>
    </source>
</evidence>
<keyword evidence="4" id="KW-0560">Oxidoreductase</keyword>
<sequence length="344" mass="34981">MRAARWYARGDVRVVDVPDPGAPPAGWLRLKVLACGLCGTDVEEYTAGPVMTPLTPHPLTGRCAPLTLGHEFVGVVEEAGAGAGFAPGDTVAVDGTMSCGNCDRCRAGRYNMCAVSGQLGQQGDGGLAEYALAPASCCVAYAGIPATVAAFAEPLSVAVRAVSRGEVAPGATVAVLGGGTVGLLTARVAVLAGASRVVVVEPHPHRRELAARFGAEAVAPDGAADAVGAGMDVVFEAAGVPAVASTAVRLTARAGTTVLLSVFDADVAVPMMDLLLGEKRLVASLSHLRDTDFPRAVELLCSGAVDPTPLVSDRIGLADVVPRGLDALVADPARHLKILVEPWE</sequence>
<dbReference type="SUPFAM" id="SSF51735">
    <property type="entry name" value="NAD(P)-binding Rossmann-fold domains"/>
    <property type="match status" value="1"/>
</dbReference>
<keyword evidence="9" id="KW-1185">Reference proteome</keyword>
<dbReference type="InterPro" id="IPR002328">
    <property type="entry name" value="ADH_Zn_CS"/>
</dbReference>
<accession>A0A8J3ITD3</accession>
<dbReference type="InterPro" id="IPR011032">
    <property type="entry name" value="GroES-like_sf"/>
</dbReference>